<dbReference type="AlphaFoldDB" id="A0A445GVJ9"/>
<keyword evidence="2" id="KW-1185">Reference proteome</keyword>
<protein>
    <submittedName>
        <fullName evidence="1">Putative dual specificity protein phosphatase DSP8</fullName>
    </submittedName>
</protein>
<dbReference type="FunFam" id="3.90.190.10:FF:000157">
    <property type="entry name" value="Protein-tyrosine phosphatase"/>
    <property type="match status" value="1"/>
</dbReference>
<name>A0A445GVJ9_GLYSO</name>
<dbReference type="PANTHER" id="PTHR46274:SF6">
    <property type="entry name" value="TYR_PHOSPHATASE_2 DOMAIN-CONTAINING PROTEIN"/>
    <property type="match status" value="1"/>
</dbReference>
<evidence type="ECO:0000313" key="2">
    <source>
        <dbReference type="Proteomes" id="UP000289340"/>
    </source>
</evidence>
<proteinExistence type="predicted"/>
<gene>
    <name evidence="1" type="ORF">D0Y65_041360</name>
</gene>
<sequence length="255" mass="28832">MDVTSTLSALASPTLLCTPPGSSQKEEYTPDISGLCAMSRCFPFPPPGYTNKGYEKKAITEDVELLTKIEELDDGECSRDEEEKCQRQIVSIDAKRALVGAGAWILFYPTLLYNVLRNQIEVEFRWWDHIDEFLLLGTVPFPKDVPHLNKVGVGGVITLNEPYETLVQLYQAHGIDHLVIPTRDYLYAPSFVDINRAVHTYVFPYLCFSGTLGDRINDYVSLFRLFAKAVLHEVIRLAPKLHESYHTLGLVYTSL</sequence>
<comment type="caution">
    <text evidence="1">The sequence shown here is derived from an EMBL/GenBank/DDBJ whole genome shotgun (WGS) entry which is preliminary data.</text>
</comment>
<dbReference type="SUPFAM" id="SSF52799">
    <property type="entry name" value="(Phosphotyrosine protein) phosphatases II"/>
    <property type="match status" value="1"/>
</dbReference>
<dbReference type="Proteomes" id="UP000289340">
    <property type="component" value="Chromosome 15"/>
</dbReference>
<organism evidence="1 2">
    <name type="scientific">Glycine soja</name>
    <name type="common">Wild soybean</name>
    <dbReference type="NCBI Taxonomy" id="3848"/>
    <lineage>
        <taxon>Eukaryota</taxon>
        <taxon>Viridiplantae</taxon>
        <taxon>Streptophyta</taxon>
        <taxon>Embryophyta</taxon>
        <taxon>Tracheophyta</taxon>
        <taxon>Spermatophyta</taxon>
        <taxon>Magnoliopsida</taxon>
        <taxon>eudicotyledons</taxon>
        <taxon>Gunneridae</taxon>
        <taxon>Pentapetalae</taxon>
        <taxon>rosids</taxon>
        <taxon>fabids</taxon>
        <taxon>Fabales</taxon>
        <taxon>Fabaceae</taxon>
        <taxon>Papilionoideae</taxon>
        <taxon>50 kb inversion clade</taxon>
        <taxon>NPAAA clade</taxon>
        <taxon>indigoferoid/millettioid clade</taxon>
        <taxon>Phaseoleae</taxon>
        <taxon>Glycine</taxon>
        <taxon>Glycine subgen. Soja</taxon>
    </lineage>
</organism>
<dbReference type="InterPro" id="IPR029021">
    <property type="entry name" value="Prot-tyrosine_phosphatase-like"/>
</dbReference>
<evidence type="ECO:0000313" key="1">
    <source>
        <dbReference type="EMBL" id="RZB65276.1"/>
    </source>
</evidence>
<dbReference type="Gene3D" id="3.90.190.10">
    <property type="entry name" value="Protein tyrosine phosphatase superfamily"/>
    <property type="match status" value="1"/>
</dbReference>
<accession>A0A445GVJ9</accession>
<dbReference type="EMBL" id="QZWG01000015">
    <property type="protein sequence ID" value="RZB65276.1"/>
    <property type="molecule type" value="Genomic_DNA"/>
</dbReference>
<reference evidence="1 2" key="1">
    <citation type="submission" date="2018-09" db="EMBL/GenBank/DDBJ databases">
        <title>A high-quality reference genome of wild soybean provides a powerful tool to mine soybean genomes.</title>
        <authorList>
            <person name="Xie M."/>
            <person name="Chung C.Y.L."/>
            <person name="Li M.-W."/>
            <person name="Wong F.-L."/>
            <person name="Chan T.-F."/>
            <person name="Lam H.-M."/>
        </authorList>
    </citation>
    <scope>NUCLEOTIDE SEQUENCE [LARGE SCALE GENOMIC DNA]</scope>
    <source>
        <strain evidence="2">cv. W05</strain>
        <tissue evidence="1">Hypocotyl of etiolated seedlings</tissue>
    </source>
</reference>
<dbReference type="PANTHER" id="PTHR46274">
    <property type="entry name" value="PHOSPHATIDYLINOSITOL PHOSPHATASE"/>
    <property type="match status" value="1"/>
</dbReference>